<accession>A0A963YTD6</accession>
<evidence type="ECO:0000313" key="1">
    <source>
        <dbReference type="EMBL" id="MCB8876688.1"/>
    </source>
</evidence>
<keyword evidence="2" id="KW-1185">Reference proteome</keyword>
<sequence>MDKSPDTAPADWLAVLEESDADIAAGRVVAGDTVMRDLKDGIVRLENKLSAGRAKRGTHGRA</sequence>
<reference evidence="1" key="2">
    <citation type="submission" date="2021-01" db="EMBL/GenBank/DDBJ databases">
        <authorList>
            <person name="Mieszkin S."/>
            <person name="Pouder E."/>
            <person name="Alain K."/>
        </authorList>
    </citation>
    <scope>NUCLEOTIDE SEQUENCE</scope>
    <source>
        <strain evidence="1">HW T2.11</strain>
    </source>
</reference>
<dbReference type="AlphaFoldDB" id="A0A963YTD6"/>
<evidence type="ECO:0000313" key="2">
    <source>
        <dbReference type="Proteomes" id="UP000708298"/>
    </source>
</evidence>
<gene>
    <name evidence="1" type="ORF">ASILVAE211_15970</name>
</gene>
<proteinExistence type="predicted"/>
<comment type="caution">
    <text evidence="1">The sequence shown here is derived from an EMBL/GenBank/DDBJ whole genome shotgun (WGS) entry which is preliminary data.</text>
</comment>
<name>A0A963YTD6_9PROT</name>
<reference evidence="1" key="1">
    <citation type="journal article" date="2021" name="Microorganisms">
        <title>Acidisoma silvae sp. nov. and Acidisomacellulosilytica sp. nov., Two Acidophilic Bacteria Isolated from Decaying Wood, Hydrolyzing Cellulose and Producing Poly-3-hydroxybutyrate.</title>
        <authorList>
            <person name="Mieszkin S."/>
            <person name="Pouder E."/>
            <person name="Uroz S."/>
            <person name="Simon-Colin C."/>
            <person name="Alain K."/>
        </authorList>
    </citation>
    <scope>NUCLEOTIDE SEQUENCE</scope>
    <source>
        <strain evidence="1">HW T2.11</strain>
    </source>
</reference>
<dbReference type="RefSeq" id="WP_227322347.1">
    <property type="nucleotide sequence ID" value="NZ_JAESVB010000007.1"/>
</dbReference>
<organism evidence="1 2">
    <name type="scientific">Acidisoma silvae</name>
    <dbReference type="NCBI Taxonomy" id="2802396"/>
    <lineage>
        <taxon>Bacteria</taxon>
        <taxon>Pseudomonadati</taxon>
        <taxon>Pseudomonadota</taxon>
        <taxon>Alphaproteobacteria</taxon>
        <taxon>Acetobacterales</taxon>
        <taxon>Acidocellaceae</taxon>
        <taxon>Acidisoma</taxon>
    </lineage>
</organism>
<dbReference type="Proteomes" id="UP000708298">
    <property type="component" value="Unassembled WGS sequence"/>
</dbReference>
<protein>
    <submittedName>
        <fullName evidence="1">Uncharacterized protein</fullName>
    </submittedName>
</protein>
<dbReference type="EMBL" id="JAESVB010000007">
    <property type="protein sequence ID" value="MCB8876688.1"/>
    <property type="molecule type" value="Genomic_DNA"/>
</dbReference>